<evidence type="ECO:0000313" key="3">
    <source>
        <dbReference type="EMBL" id="GEO82061.1"/>
    </source>
</evidence>
<dbReference type="Proteomes" id="UP000321567">
    <property type="component" value="Unassembled WGS sequence"/>
</dbReference>
<dbReference type="Gene3D" id="3.30.9.10">
    <property type="entry name" value="D-Amino Acid Oxidase, subunit A, domain 2"/>
    <property type="match status" value="1"/>
</dbReference>
<evidence type="ECO:0000256" key="1">
    <source>
        <dbReference type="ARBA" id="ARBA00023002"/>
    </source>
</evidence>
<accession>A0A512H9D7</accession>
<dbReference type="Gene3D" id="3.50.50.60">
    <property type="entry name" value="FAD/NAD(P)-binding domain"/>
    <property type="match status" value="1"/>
</dbReference>
<protein>
    <submittedName>
        <fullName evidence="3">Oxidoreductase</fullName>
    </submittedName>
</protein>
<dbReference type="GO" id="GO:0016491">
    <property type="term" value="F:oxidoreductase activity"/>
    <property type="evidence" value="ECO:0007669"/>
    <property type="project" value="UniProtKB-KW"/>
</dbReference>
<dbReference type="EMBL" id="BJZO01000059">
    <property type="protein sequence ID" value="GEO82061.1"/>
    <property type="molecule type" value="Genomic_DNA"/>
</dbReference>
<comment type="caution">
    <text evidence="3">The sequence shown here is derived from an EMBL/GenBank/DDBJ whole genome shotgun (WGS) entry which is preliminary data.</text>
</comment>
<dbReference type="OrthoDB" id="9806601at2"/>
<organism evidence="3 4">
    <name type="scientific">Pararhodospirillum oryzae</name>
    <dbReference type="NCBI Taxonomy" id="478448"/>
    <lineage>
        <taxon>Bacteria</taxon>
        <taxon>Pseudomonadati</taxon>
        <taxon>Pseudomonadota</taxon>
        <taxon>Alphaproteobacteria</taxon>
        <taxon>Rhodospirillales</taxon>
        <taxon>Rhodospirillaceae</taxon>
        <taxon>Pararhodospirillum</taxon>
    </lineage>
</organism>
<dbReference type="PANTHER" id="PTHR13847">
    <property type="entry name" value="SARCOSINE DEHYDROGENASE-RELATED"/>
    <property type="match status" value="1"/>
</dbReference>
<evidence type="ECO:0000313" key="4">
    <source>
        <dbReference type="Proteomes" id="UP000321567"/>
    </source>
</evidence>
<evidence type="ECO:0000259" key="2">
    <source>
        <dbReference type="Pfam" id="PF01266"/>
    </source>
</evidence>
<dbReference type="RefSeq" id="WP_147164074.1">
    <property type="nucleotide sequence ID" value="NZ_BJZO01000059.1"/>
</dbReference>
<proteinExistence type="predicted"/>
<gene>
    <name evidence="3" type="primary">ordL</name>
    <name evidence="3" type="ORF">ROR02_21920</name>
</gene>
<dbReference type="InterPro" id="IPR006076">
    <property type="entry name" value="FAD-dep_OxRdtase"/>
</dbReference>
<dbReference type="AlphaFoldDB" id="A0A512H9D7"/>
<name>A0A512H9D7_9PROT</name>
<dbReference type="Pfam" id="PF01266">
    <property type="entry name" value="DAO"/>
    <property type="match status" value="1"/>
</dbReference>
<feature type="domain" description="FAD dependent oxidoreductase" evidence="2">
    <location>
        <begin position="34"/>
        <end position="386"/>
    </location>
</feature>
<keyword evidence="4" id="KW-1185">Reference proteome</keyword>
<dbReference type="InterPro" id="IPR036188">
    <property type="entry name" value="FAD/NAD-bd_sf"/>
</dbReference>
<keyword evidence="1" id="KW-0560">Oxidoreductase</keyword>
<dbReference type="SUPFAM" id="SSF51905">
    <property type="entry name" value="FAD/NAD(P)-binding domain"/>
    <property type="match status" value="1"/>
</dbReference>
<sequence>MFAPAPVPHAPSWYAASAHQAPPRPPVQGHVETDICVIGAGFTGLSAALDLAEKGYRVRVVEAARVGWGASGRNGGQIVNGYSRDLAVIRARYGVDAERALAAMAQEGGDIIRERVHRHAIACDLVDGGFHAAFTPKQMRALEAMKRDWEGHGLDGLEMVDRAGLDRIVHSPRYVGGMLDHKGGHFHPLNYCLGLARAFEAAGGTVHEGSAVIAIEETKAQGVRIECAAGTVSARLVLVCANAYLKGVLPALERAVMPVNSQVVTTAPLPEPTVQALLPANACVEDCNYVLDYYRRTADNRILYGGGIHYGGGDPLDITRALRSHLETTFPSLAGVRLDYAWSGTFALTLTRIPHIGRLGPSVWFSHGDSGHGVTTTQLLGRLLAEAADGQMGRFDVFAALPNLPFPGGRLFRVPLTRFGAWYYSLRDRLGV</sequence>
<reference evidence="3 4" key="1">
    <citation type="submission" date="2019-07" db="EMBL/GenBank/DDBJ databases">
        <title>Whole genome shotgun sequence of Rhodospirillum oryzae NBRC 107573.</title>
        <authorList>
            <person name="Hosoyama A."/>
            <person name="Uohara A."/>
            <person name="Ohji S."/>
            <person name="Ichikawa N."/>
        </authorList>
    </citation>
    <scope>NUCLEOTIDE SEQUENCE [LARGE SCALE GENOMIC DNA]</scope>
    <source>
        <strain evidence="3 4">NBRC 107573</strain>
    </source>
</reference>
<dbReference type="PANTHER" id="PTHR13847:SF275">
    <property type="entry name" value="GAMMA-GLUTAMYLPUTRESCINE OXIDOREDUCTASE"/>
    <property type="match status" value="1"/>
</dbReference>
<dbReference type="GO" id="GO:0005737">
    <property type="term" value="C:cytoplasm"/>
    <property type="evidence" value="ECO:0007669"/>
    <property type="project" value="TreeGrafter"/>
</dbReference>